<feature type="chain" id="PRO_5039549357" evidence="3">
    <location>
        <begin position="27"/>
        <end position="306"/>
    </location>
</feature>
<keyword evidence="2" id="KW-0812">Transmembrane</keyword>
<feature type="region of interest" description="Disordered" evidence="1">
    <location>
        <begin position="247"/>
        <end position="273"/>
    </location>
</feature>
<reference evidence="4" key="2">
    <citation type="journal article" date="2021" name="PeerJ">
        <title>Extensive microbial diversity within the chicken gut microbiome revealed by metagenomics and culture.</title>
        <authorList>
            <person name="Gilroy R."/>
            <person name="Ravi A."/>
            <person name="Getino M."/>
            <person name="Pursley I."/>
            <person name="Horton D.L."/>
            <person name="Alikhan N.F."/>
            <person name="Baker D."/>
            <person name="Gharbi K."/>
            <person name="Hall N."/>
            <person name="Watson M."/>
            <person name="Adriaenssens E.M."/>
            <person name="Foster-Nyarko E."/>
            <person name="Jarju S."/>
            <person name="Secka A."/>
            <person name="Antonio M."/>
            <person name="Oren A."/>
            <person name="Chaudhuri R.R."/>
            <person name="La Ragione R."/>
            <person name="Hildebrand F."/>
            <person name="Pallen M.J."/>
        </authorList>
    </citation>
    <scope>NUCLEOTIDE SEQUENCE</scope>
    <source>
        <strain evidence="4">CHK197-8231</strain>
    </source>
</reference>
<dbReference type="Pfam" id="PF20585">
    <property type="entry name" value="Pectate_lyase_5"/>
    <property type="match status" value="1"/>
</dbReference>
<keyword evidence="2" id="KW-0472">Membrane</keyword>
<feature type="signal peptide" evidence="3">
    <location>
        <begin position="1"/>
        <end position="26"/>
    </location>
</feature>
<accession>A0A9D1L4R2</accession>
<dbReference type="InterPro" id="IPR011050">
    <property type="entry name" value="Pectin_lyase_fold/virulence"/>
</dbReference>
<reference evidence="4" key="1">
    <citation type="submission" date="2020-10" db="EMBL/GenBank/DDBJ databases">
        <authorList>
            <person name="Gilroy R."/>
        </authorList>
    </citation>
    <scope>NUCLEOTIDE SEQUENCE</scope>
    <source>
        <strain evidence="4">CHK197-8231</strain>
    </source>
</reference>
<dbReference type="EMBL" id="DVML01000040">
    <property type="protein sequence ID" value="HIU23243.1"/>
    <property type="molecule type" value="Genomic_DNA"/>
</dbReference>
<dbReference type="SUPFAM" id="SSF51126">
    <property type="entry name" value="Pectin lyase-like"/>
    <property type="match status" value="1"/>
</dbReference>
<sequence length="306" mass="32123">MKKNLKRILGFCALAFAIVPMVNVSALETETVSTAEAFVKAAEDPTVKTIILNNDIETTHKVNVTSDKVIDGQGHKITYVGTFKGGSNDNTVWGSDAAYPYNGGVYVIQAYNANVTVKNITLTGGNVGLSANGANLTLEGTINVSGNGYGGIELTKGKAPDLSVPSLTMNNVTLVNDSESATVPTLYTDALTTEEVAGMNIEYNGVKAAVSYDKEAGKPAQVLLFLDETKAPTGEKYTALDAADFQPAPVVPEEPTPTPTPTPAPDTTVSENPNTLDGITTYVAMAVMGLFAVVFSSKKVYNKING</sequence>
<feature type="compositionally biased region" description="Pro residues" evidence="1">
    <location>
        <begin position="249"/>
        <end position="264"/>
    </location>
</feature>
<evidence type="ECO:0000313" key="4">
    <source>
        <dbReference type="EMBL" id="HIU23243.1"/>
    </source>
</evidence>
<evidence type="ECO:0000256" key="3">
    <source>
        <dbReference type="SAM" id="SignalP"/>
    </source>
</evidence>
<protein>
    <submittedName>
        <fullName evidence="4">Uncharacterized protein</fullName>
    </submittedName>
</protein>
<gene>
    <name evidence="4" type="ORF">IAD49_06645</name>
</gene>
<evidence type="ECO:0000256" key="2">
    <source>
        <dbReference type="SAM" id="Phobius"/>
    </source>
</evidence>
<dbReference type="Proteomes" id="UP000824087">
    <property type="component" value="Unassembled WGS sequence"/>
</dbReference>
<organism evidence="4 5">
    <name type="scientific">Candidatus Fimihabitans intestinipullorum</name>
    <dbReference type="NCBI Taxonomy" id="2840820"/>
    <lineage>
        <taxon>Bacteria</taxon>
        <taxon>Bacillati</taxon>
        <taxon>Mycoplasmatota</taxon>
        <taxon>Mycoplasmatota incertae sedis</taxon>
        <taxon>Candidatus Fimihabitans</taxon>
    </lineage>
</organism>
<dbReference type="AlphaFoldDB" id="A0A9D1L4R2"/>
<evidence type="ECO:0000256" key="1">
    <source>
        <dbReference type="SAM" id="MobiDB-lite"/>
    </source>
</evidence>
<name>A0A9D1L4R2_9BACT</name>
<keyword evidence="3" id="KW-0732">Signal</keyword>
<keyword evidence="2" id="KW-1133">Transmembrane helix</keyword>
<feature type="transmembrane region" description="Helical" evidence="2">
    <location>
        <begin position="279"/>
        <end position="297"/>
    </location>
</feature>
<dbReference type="InterPro" id="IPR046776">
    <property type="entry name" value="Pectate_lyase_5"/>
</dbReference>
<evidence type="ECO:0000313" key="5">
    <source>
        <dbReference type="Proteomes" id="UP000824087"/>
    </source>
</evidence>
<proteinExistence type="predicted"/>
<comment type="caution">
    <text evidence="4">The sequence shown here is derived from an EMBL/GenBank/DDBJ whole genome shotgun (WGS) entry which is preliminary data.</text>
</comment>